<keyword evidence="2" id="KW-1185">Reference proteome</keyword>
<dbReference type="EMBL" id="VDMN01000006">
    <property type="protein sequence ID" value="TNM61344.1"/>
    <property type="molecule type" value="Genomic_DNA"/>
</dbReference>
<evidence type="ECO:0000313" key="2">
    <source>
        <dbReference type="Proteomes" id="UP000311605"/>
    </source>
</evidence>
<accession>A0A5C4XFU2</accession>
<dbReference type="RefSeq" id="WP_139678512.1">
    <property type="nucleotide sequence ID" value="NZ_VDMN01000006.1"/>
</dbReference>
<name>A0A5C4XFU2_9HYPH</name>
<organism evidence="1 2">
    <name type="scientific">Aliirhizobium smilacinae</name>
    <dbReference type="NCBI Taxonomy" id="1395944"/>
    <lineage>
        <taxon>Bacteria</taxon>
        <taxon>Pseudomonadati</taxon>
        <taxon>Pseudomonadota</taxon>
        <taxon>Alphaproteobacteria</taxon>
        <taxon>Hyphomicrobiales</taxon>
        <taxon>Rhizobiaceae</taxon>
        <taxon>Aliirhizobium</taxon>
    </lineage>
</organism>
<gene>
    <name evidence="1" type="ORF">FHP24_22695</name>
</gene>
<evidence type="ECO:0000313" key="1">
    <source>
        <dbReference type="EMBL" id="TNM61344.1"/>
    </source>
</evidence>
<dbReference type="AlphaFoldDB" id="A0A5C4XFU2"/>
<comment type="caution">
    <text evidence="1">The sequence shown here is derived from an EMBL/GenBank/DDBJ whole genome shotgun (WGS) entry which is preliminary data.</text>
</comment>
<reference evidence="1 2" key="1">
    <citation type="submission" date="2019-06" db="EMBL/GenBank/DDBJ databases">
        <title>The draft genome of Rhizobium smilacinae PTYR-5.</title>
        <authorList>
            <person name="Liu L."/>
            <person name="Li L."/>
            <person name="Zhang X."/>
        </authorList>
    </citation>
    <scope>NUCLEOTIDE SEQUENCE [LARGE SCALE GENOMIC DNA]</scope>
    <source>
        <strain evidence="1 2">PTYR-5</strain>
    </source>
</reference>
<sequence length="72" mass="8038">MEVLLVLNRKQGGCHARNVAFLATGKQMRNRMMTREVDALDESIIALFYGEKATVLSGVAWVFIRRLSGALL</sequence>
<dbReference type="Proteomes" id="UP000311605">
    <property type="component" value="Unassembled WGS sequence"/>
</dbReference>
<protein>
    <submittedName>
        <fullName evidence="1">Uncharacterized protein</fullName>
    </submittedName>
</protein>
<proteinExistence type="predicted"/>